<sequence>MERELTIKYQTYKFVNKLFWALLLIIEVIELISGFVWLHDFRLGLINGIILILIFGIQQLILRKVHQHESEDQKANIQVESYRIFCRN</sequence>
<organism evidence="2 3">
    <name type="scientific">Lactobacillus intestinalis</name>
    <dbReference type="NCBI Taxonomy" id="151781"/>
    <lineage>
        <taxon>Bacteria</taxon>
        <taxon>Bacillati</taxon>
        <taxon>Bacillota</taxon>
        <taxon>Bacilli</taxon>
        <taxon>Lactobacillales</taxon>
        <taxon>Lactobacillaceae</taxon>
        <taxon>Lactobacillus</taxon>
    </lineage>
</organism>
<evidence type="ECO:0000256" key="1">
    <source>
        <dbReference type="SAM" id="Phobius"/>
    </source>
</evidence>
<evidence type="ECO:0000313" key="3">
    <source>
        <dbReference type="Proteomes" id="UP000309117"/>
    </source>
</evidence>
<keyword evidence="1" id="KW-0472">Membrane</keyword>
<proteinExistence type="predicted"/>
<evidence type="ECO:0000313" key="2">
    <source>
        <dbReference type="EMBL" id="TGY13129.1"/>
    </source>
</evidence>
<keyword evidence="1" id="KW-0812">Transmembrane</keyword>
<feature type="transmembrane region" description="Helical" evidence="1">
    <location>
        <begin position="44"/>
        <end position="62"/>
    </location>
</feature>
<accession>A0A4S2BEY4</accession>
<dbReference type="GeneID" id="75116065"/>
<name>A0A4S2BEY4_9LACO</name>
<protein>
    <submittedName>
        <fullName evidence="2">Uncharacterized protein</fullName>
    </submittedName>
</protein>
<dbReference type="EMBL" id="SRYV01000013">
    <property type="protein sequence ID" value="TGY13129.1"/>
    <property type="molecule type" value="Genomic_DNA"/>
</dbReference>
<dbReference type="RefSeq" id="WP_004045610.1">
    <property type="nucleotide sequence ID" value="NZ_AQFR02000003.1"/>
</dbReference>
<dbReference type="AlphaFoldDB" id="A0A4S2BEY4"/>
<dbReference type="Proteomes" id="UP000309117">
    <property type="component" value="Unassembled WGS sequence"/>
</dbReference>
<feature type="transmembrane region" description="Helical" evidence="1">
    <location>
        <begin position="18"/>
        <end position="38"/>
    </location>
</feature>
<keyword evidence="1" id="KW-1133">Transmembrane helix</keyword>
<gene>
    <name evidence="2" type="ORF">E5351_07675</name>
</gene>
<comment type="caution">
    <text evidence="2">The sequence shown here is derived from an EMBL/GenBank/DDBJ whole genome shotgun (WGS) entry which is preliminary data.</text>
</comment>
<reference evidence="2 3" key="1">
    <citation type="submission" date="2019-04" db="EMBL/GenBank/DDBJ databases">
        <title>Microbes associate with the intestines of laboratory mice.</title>
        <authorList>
            <person name="Navarre W."/>
            <person name="Wong E."/>
            <person name="Huang K."/>
            <person name="Tropini C."/>
            <person name="Ng K."/>
            <person name="Yu B."/>
        </authorList>
    </citation>
    <scope>NUCLEOTIDE SEQUENCE [LARGE SCALE GENOMIC DNA]</scope>
    <source>
        <strain evidence="2 3">NM61_E11</strain>
    </source>
</reference>